<dbReference type="Proteomes" id="UP000199072">
    <property type="component" value="Unassembled WGS sequence"/>
</dbReference>
<name>A0A1G6YWU1_9SPHI</name>
<evidence type="ECO:0000313" key="3">
    <source>
        <dbReference type="Proteomes" id="UP000199072"/>
    </source>
</evidence>
<keyword evidence="1" id="KW-0472">Membrane</keyword>
<organism evidence="2 3">
    <name type="scientific">Mucilaginibacter pineti</name>
    <dbReference type="NCBI Taxonomy" id="1391627"/>
    <lineage>
        <taxon>Bacteria</taxon>
        <taxon>Pseudomonadati</taxon>
        <taxon>Bacteroidota</taxon>
        <taxon>Sphingobacteriia</taxon>
        <taxon>Sphingobacteriales</taxon>
        <taxon>Sphingobacteriaceae</taxon>
        <taxon>Mucilaginibacter</taxon>
    </lineage>
</organism>
<feature type="transmembrane region" description="Helical" evidence="1">
    <location>
        <begin position="32"/>
        <end position="52"/>
    </location>
</feature>
<gene>
    <name evidence="2" type="ORF">SAMN05216464_103104</name>
</gene>
<dbReference type="AlphaFoldDB" id="A0A1G6YWU1"/>
<keyword evidence="1" id="KW-1133">Transmembrane helix</keyword>
<evidence type="ECO:0000256" key="1">
    <source>
        <dbReference type="SAM" id="Phobius"/>
    </source>
</evidence>
<reference evidence="2 3" key="1">
    <citation type="submission" date="2016-10" db="EMBL/GenBank/DDBJ databases">
        <authorList>
            <person name="de Groot N.N."/>
        </authorList>
    </citation>
    <scope>NUCLEOTIDE SEQUENCE [LARGE SCALE GENOMIC DNA]</scope>
    <source>
        <strain evidence="2 3">47C3B</strain>
    </source>
</reference>
<feature type="transmembrane region" description="Helical" evidence="1">
    <location>
        <begin position="6"/>
        <end position="25"/>
    </location>
</feature>
<evidence type="ECO:0000313" key="2">
    <source>
        <dbReference type="EMBL" id="SDD94107.1"/>
    </source>
</evidence>
<accession>A0A1G6YWU1</accession>
<keyword evidence="1" id="KW-0812">Transmembrane</keyword>
<keyword evidence="3" id="KW-1185">Reference proteome</keyword>
<feature type="transmembrane region" description="Helical" evidence="1">
    <location>
        <begin position="58"/>
        <end position="78"/>
    </location>
</feature>
<proteinExistence type="predicted"/>
<dbReference type="EMBL" id="FNAI01000003">
    <property type="protein sequence ID" value="SDD94107.1"/>
    <property type="molecule type" value="Genomic_DNA"/>
</dbReference>
<protein>
    <submittedName>
        <fullName evidence="2">Uncharacterized protein</fullName>
    </submittedName>
</protein>
<sequence>MKNLIFYTYALLIMALVLLLARPIINFVRYPIVTYVLISYGPLFFIMRAMVNVKYREILSYLYGVLLLIIVLIFRCIYL</sequence>